<dbReference type="PRINTS" id="PR00960">
    <property type="entry name" value="LMBPPROTEIN"/>
</dbReference>
<evidence type="ECO:0000256" key="2">
    <source>
        <dbReference type="ARBA" id="ARBA00022777"/>
    </source>
</evidence>
<dbReference type="GO" id="GO:0004335">
    <property type="term" value="F:galactokinase activity"/>
    <property type="evidence" value="ECO:0007669"/>
    <property type="project" value="TreeGrafter"/>
</dbReference>
<keyword evidence="2" id="KW-0808">Transferase</keyword>
<dbReference type="KEGG" id="mflg:ABS361_22420"/>
<dbReference type="GO" id="GO:0005524">
    <property type="term" value="F:ATP binding"/>
    <property type="evidence" value="ECO:0007669"/>
    <property type="project" value="UniProtKB-KW"/>
</dbReference>
<dbReference type="PANTHER" id="PTHR10457:SF29">
    <property type="entry name" value="LMBP PROTEIN"/>
    <property type="match status" value="1"/>
</dbReference>
<evidence type="ECO:0000256" key="1">
    <source>
        <dbReference type="ARBA" id="ARBA00022741"/>
    </source>
</evidence>
<dbReference type="Gene3D" id="3.30.230.120">
    <property type="match status" value="1"/>
</dbReference>
<dbReference type="InterPro" id="IPR036554">
    <property type="entry name" value="GHMP_kinase_C_sf"/>
</dbReference>
<dbReference type="SUPFAM" id="SSF54211">
    <property type="entry name" value="Ribosomal protein S5 domain 2-like"/>
    <property type="match status" value="1"/>
</dbReference>
<evidence type="ECO:0000259" key="4">
    <source>
        <dbReference type="Pfam" id="PF00288"/>
    </source>
</evidence>
<dbReference type="InterPro" id="IPR001174">
    <property type="entry name" value="HddA/FKP"/>
</dbReference>
<dbReference type="InterPro" id="IPR006204">
    <property type="entry name" value="GHMP_kinase_N_dom"/>
</dbReference>
<dbReference type="EMBL" id="CP158568">
    <property type="protein sequence ID" value="XBY44712.1"/>
    <property type="molecule type" value="Genomic_DNA"/>
</dbReference>
<protein>
    <recommendedName>
        <fullName evidence="7">GHMP kinase</fullName>
    </recommendedName>
</protein>
<sequence length="332" mass="36646">MLTVSKSPLRVSFFGGGTDYPDYFKQFPGAVLGTAIDKFIYTIMLPMSGASQTNYRITYRKVEEVDRISDIQHNVIRSVLTEYKYNDPMNIAIISDLPGNSGLGSSSSFTVGFIKLISHLQGRSITKLDLMRAAVHIEADVLQENVGIQDQTHSAFGGLNLYRFQGNDFSIQPIRMTTDSRDALNASLCLVYTGIERSASATVEEQVKKTREKKVHKELTHLYDLCEHGVQVLEGNDPDRMLTELGRLLDDGWQTKRSLSSAISTPRIDEIYDTAKSLGAFGGKLCGAGGGGFMLFLAPKHAQQKMLETFGQKHFVKIATEDSGAAIVRDFA</sequence>
<evidence type="ECO:0000259" key="5">
    <source>
        <dbReference type="Pfam" id="PF08544"/>
    </source>
</evidence>
<keyword evidence="2" id="KW-0418">Kinase</keyword>
<proteinExistence type="predicted"/>
<feature type="domain" description="GHMP kinase N-terminal" evidence="4">
    <location>
        <begin position="76"/>
        <end position="158"/>
    </location>
</feature>
<gene>
    <name evidence="6" type="ORF">ABS361_22420</name>
</gene>
<dbReference type="GO" id="GO:0006012">
    <property type="term" value="P:galactose metabolic process"/>
    <property type="evidence" value="ECO:0007669"/>
    <property type="project" value="TreeGrafter"/>
</dbReference>
<evidence type="ECO:0000313" key="6">
    <source>
        <dbReference type="EMBL" id="XBY44712.1"/>
    </source>
</evidence>
<keyword evidence="3" id="KW-0067">ATP-binding</keyword>
<evidence type="ECO:0000256" key="3">
    <source>
        <dbReference type="ARBA" id="ARBA00022840"/>
    </source>
</evidence>
<dbReference type="InterPro" id="IPR013750">
    <property type="entry name" value="GHMP_kinase_C_dom"/>
</dbReference>
<organism evidence="6">
    <name type="scientific">Methyloraptor flagellatus</name>
    <dbReference type="NCBI Taxonomy" id="3162530"/>
    <lineage>
        <taxon>Bacteria</taxon>
        <taxon>Pseudomonadati</taxon>
        <taxon>Pseudomonadota</taxon>
        <taxon>Alphaproteobacteria</taxon>
        <taxon>Hyphomicrobiales</taxon>
        <taxon>Ancalomicrobiaceae</taxon>
        <taxon>Methyloraptor</taxon>
    </lineage>
</organism>
<dbReference type="SUPFAM" id="SSF55060">
    <property type="entry name" value="GHMP Kinase, C-terminal domain"/>
    <property type="match status" value="1"/>
</dbReference>
<accession>A0AAU7XAV5</accession>
<dbReference type="AlphaFoldDB" id="A0AAU7XAV5"/>
<keyword evidence="1" id="KW-0547">Nucleotide-binding</keyword>
<reference evidence="6" key="1">
    <citation type="submission" date="2024-06" db="EMBL/GenBank/DDBJ databases">
        <title>Methylostella associata gen. nov., sp. nov., a novel Ancalomicrobiaceae-affiliated facultatively methylotrophic bacteria that feed on methanotrophs of the genus Methylococcus.</title>
        <authorList>
            <person name="Saltykova V."/>
            <person name="Danilova O.V."/>
            <person name="Oshkin I.Y."/>
            <person name="Belova S.E."/>
            <person name="Pimenov N.V."/>
            <person name="Dedysh S.N."/>
        </authorList>
    </citation>
    <scope>NUCLEOTIDE SEQUENCE</scope>
    <source>
        <strain evidence="6">S20</strain>
    </source>
</reference>
<dbReference type="RefSeq" id="WP_407049803.1">
    <property type="nucleotide sequence ID" value="NZ_CP158568.1"/>
</dbReference>
<dbReference type="InterPro" id="IPR020568">
    <property type="entry name" value="Ribosomal_Su5_D2-typ_SF"/>
</dbReference>
<dbReference type="Pfam" id="PF08544">
    <property type="entry name" value="GHMP_kinases_C"/>
    <property type="match status" value="1"/>
</dbReference>
<dbReference type="InterPro" id="IPR014606">
    <property type="entry name" value="Heptose_7-P_kinase"/>
</dbReference>
<feature type="domain" description="GHMP kinase C-terminal" evidence="5">
    <location>
        <begin position="243"/>
        <end position="314"/>
    </location>
</feature>
<dbReference type="Pfam" id="PF00288">
    <property type="entry name" value="GHMP_kinases_N"/>
    <property type="match status" value="1"/>
</dbReference>
<evidence type="ECO:0008006" key="7">
    <source>
        <dbReference type="Google" id="ProtNLM"/>
    </source>
</evidence>
<name>A0AAU7XAV5_9HYPH</name>
<dbReference type="PANTHER" id="PTHR10457">
    <property type="entry name" value="MEVALONATE KINASE/GALACTOKINASE"/>
    <property type="match status" value="1"/>
</dbReference>
<dbReference type="GO" id="GO:0005829">
    <property type="term" value="C:cytosol"/>
    <property type="evidence" value="ECO:0007669"/>
    <property type="project" value="TreeGrafter"/>
</dbReference>
<dbReference type="PIRSF" id="PIRSF036406">
    <property type="entry name" value="Hept_kin"/>
    <property type="match status" value="1"/>
</dbReference>